<dbReference type="GO" id="GO:0008823">
    <property type="term" value="F:cupric reductase (NADH) activity"/>
    <property type="evidence" value="ECO:0007669"/>
    <property type="project" value="TreeGrafter"/>
</dbReference>
<sequence>MTTYRIAVIGGTGPQGKGLAYRFARHGHEVVIGSRTAEKAVTTAHEVADRLTAEGHAPVLSGAANVEAAAGAEVVLLSVPYDGHDELVASLADALAGKVVVSCVNPLGFDKRGAYGLDLEQSAAETASGLAPDARVVGAFHHVSAVSLWGEEEYLDHDDVLVVGDDRDAKEVAQELARAVTSRIGVDAGKLRLARQLEPLTAVLISINRTYKVRSGIRITGL</sequence>
<dbReference type="InterPro" id="IPR028939">
    <property type="entry name" value="P5C_Rdtase_cat_N"/>
</dbReference>
<dbReference type="InterPro" id="IPR051267">
    <property type="entry name" value="STEAP_metalloreductase"/>
</dbReference>
<protein>
    <submittedName>
        <fullName evidence="3">NADPH-dependent F420 reductase</fullName>
    </submittedName>
</protein>
<dbReference type="InterPro" id="IPR036291">
    <property type="entry name" value="NAD(P)-bd_dom_sf"/>
</dbReference>
<dbReference type="Pfam" id="PF03807">
    <property type="entry name" value="F420_oxidored"/>
    <property type="match status" value="1"/>
</dbReference>
<dbReference type="Proteomes" id="UP000295198">
    <property type="component" value="Unassembled WGS sequence"/>
</dbReference>
<gene>
    <name evidence="3" type="primary">npdG</name>
    <name evidence="3" type="ORF">EKO23_21075</name>
</gene>
<keyword evidence="1" id="KW-0560">Oxidoreductase</keyword>
<evidence type="ECO:0000313" key="4">
    <source>
        <dbReference type="Proteomes" id="UP000295198"/>
    </source>
</evidence>
<dbReference type="SUPFAM" id="SSF51735">
    <property type="entry name" value="NAD(P)-binding Rossmann-fold domains"/>
    <property type="match status" value="1"/>
</dbReference>
<dbReference type="Gene3D" id="3.40.50.720">
    <property type="entry name" value="NAD(P)-binding Rossmann-like Domain"/>
    <property type="match status" value="1"/>
</dbReference>
<dbReference type="PANTHER" id="PTHR14239">
    <property type="entry name" value="DUDULIN-RELATED"/>
    <property type="match status" value="1"/>
</dbReference>
<dbReference type="GO" id="GO:0015677">
    <property type="term" value="P:copper ion import"/>
    <property type="evidence" value="ECO:0007669"/>
    <property type="project" value="TreeGrafter"/>
</dbReference>
<dbReference type="InterPro" id="IPR010185">
    <property type="entry name" value="NpdG"/>
</dbReference>
<dbReference type="AlphaFoldDB" id="A0A4Q4Z524"/>
<comment type="caution">
    <text evidence="3">The sequence shown here is derived from an EMBL/GenBank/DDBJ whole genome shotgun (WGS) entry which is preliminary data.</text>
</comment>
<reference evidence="3 4" key="1">
    <citation type="submission" date="2019-01" db="EMBL/GenBank/DDBJ databases">
        <title>Nocardioides guangzhouensis sp. nov., an actinobacterium isolated from soil.</title>
        <authorList>
            <person name="Fu Y."/>
            <person name="Cai Y."/>
            <person name="Lin Z."/>
            <person name="Chen P."/>
        </authorList>
    </citation>
    <scope>NUCLEOTIDE SEQUENCE [LARGE SCALE GENOMIC DNA]</scope>
    <source>
        <strain evidence="3 4">130</strain>
    </source>
</reference>
<dbReference type="GO" id="GO:0005886">
    <property type="term" value="C:plasma membrane"/>
    <property type="evidence" value="ECO:0007669"/>
    <property type="project" value="TreeGrafter"/>
</dbReference>
<feature type="domain" description="Pyrroline-5-carboxylate reductase catalytic N-terminal" evidence="2">
    <location>
        <begin position="5"/>
        <end position="106"/>
    </location>
</feature>
<accession>A0A4Q4Z524</accession>
<dbReference type="GO" id="GO:0050661">
    <property type="term" value="F:NADP binding"/>
    <property type="evidence" value="ECO:0007669"/>
    <property type="project" value="InterPro"/>
</dbReference>
<organism evidence="3 4">
    <name type="scientific">Nocardioides guangzhouensis</name>
    <dbReference type="NCBI Taxonomy" id="2497878"/>
    <lineage>
        <taxon>Bacteria</taxon>
        <taxon>Bacillati</taxon>
        <taxon>Actinomycetota</taxon>
        <taxon>Actinomycetes</taxon>
        <taxon>Propionibacteriales</taxon>
        <taxon>Nocardioidaceae</taxon>
        <taxon>Nocardioides</taxon>
    </lineage>
</organism>
<evidence type="ECO:0000313" key="3">
    <source>
        <dbReference type="EMBL" id="RYP82783.1"/>
    </source>
</evidence>
<dbReference type="GO" id="GO:0016651">
    <property type="term" value="F:oxidoreductase activity, acting on NAD(P)H"/>
    <property type="evidence" value="ECO:0007669"/>
    <property type="project" value="InterPro"/>
</dbReference>
<dbReference type="PANTHER" id="PTHR14239:SF0">
    <property type="entry name" value="F420-DEPENDENT NADP REDUCTASE"/>
    <property type="match status" value="1"/>
</dbReference>
<dbReference type="EMBL" id="SDKM01000042">
    <property type="protein sequence ID" value="RYP82783.1"/>
    <property type="molecule type" value="Genomic_DNA"/>
</dbReference>
<dbReference type="OrthoDB" id="5738121at2"/>
<evidence type="ECO:0000259" key="2">
    <source>
        <dbReference type="Pfam" id="PF03807"/>
    </source>
</evidence>
<evidence type="ECO:0000256" key="1">
    <source>
        <dbReference type="ARBA" id="ARBA00023002"/>
    </source>
</evidence>
<dbReference type="GO" id="GO:0052851">
    <property type="term" value="F:ferric-chelate reductase (NADPH) activity"/>
    <property type="evidence" value="ECO:0007669"/>
    <property type="project" value="TreeGrafter"/>
</dbReference>
<dbReference type="NCBIfam" id="TIGR01915">
    <property type="entry name" value="npdG"/>
    <property type="match status" value="1"/>
</dbReference>
<dbReference type="GO" id="GO:0006740">
    <property type="term" value="P:NADPH regeneration"/>
    <property type="evidence" value="ECO:0007669"/>
    <property type="project" value="InterPro"/>
</dbReference>
<name>A0A4Q4Z524_9ACTN</name>
<proteinExistence type="predicted"/>
<dbReference type="GO" id="GO:0070967">
    <property type="term" value="F:coenzyme F420 binding"/>
    <property type="evidence" value="ECO:0007669"/>
    <property type="project" value="InterPro"/>
</dbReference>
<dbReference type="RefSeq" id="WP_134720410.1">
    <property type="nucleotide sequence ID" value="NZ_SDKM01000042.1"/>
</dbReference>
<keyword evidence="4" id="KW-1185">Reference proteome</keyword>